<dbReference type="Proteomes" id="UP000664521">
    <property type="component" value="Unassembled WGS sequence"/>
</dbReference>
<keyword evidence="6" id="KW-1185">Reference proteome</keyword>
<gene>
    <name evidence="5" type="ORF">HETSPECPRED_009979</name>
</gene>
<evidence type="ECO:0000256" key="2">
    <source>
        <dbReference type="PROSITE-ProRule" id="PRU00332"/>
    </source>
</evidence>
<feature type="compositionally biased region" description="Polar residues" evidence="3">
    <location>
        <begin position="79"/>
        <end position="93"/>
    </location>
</feature>
<feature type="compositionally biased region" description="Basic and acidic residues" evidence="3">
    <location>
        <begin position="289"/>
        <end position="318"/>
    </location>
</feature>
<feature type="compositionally biased region" description="Basic and acidic residues" evidence="3">
    <location>
        <begin position="203"/>
        <end position="212"/>
    </location>
</feature>
<feature type="compositionally biased region" description="Polar residues" evidence="3">
    <location>
        <begin position="595"/>
        <end position="621"/>
    </location>
</feature>
<comment type="caution">
    <text evidence="5">The sequence shown here is derived from an EMBL/GenBank/DDBJ whole genome shotgun (WGS) entry which is preliminary data.</text>
</comment>
<dbReference type="GO" id="GO:0045727">
    <property type="term" value="P:positive regulation of translation"/>
    <property type="evidence" value="ECO:0007669"/>
    <property type="project" value="TreeGrafter"/>
</dbReference>
<evidence type="ECO:0000256" key="1">
    <source>
        <dbReference type="ARBA" id="ARBA00022884"/>
    </source>
</evidence>
<dbReference type="Pfam" id="PF21071">
    <property type="entry name" value="LARP1_HEAT"/>
    <property type="match status" value="1"/>
</dbReference>
<dbReference type="GO" id="GO:0005829">
    <property type="term" value="C:cytosol"/>
    <property type="evidence" value="ECO:0007669"/>
    <property type="project" value="TreeGrafter"/>
</dbReference>
<feature type="domain" description="HTH La-type RNA-binding" evidence="4">
    <location>
        <begin position="673"/>
        <end position="764"/>
    </location>
</feature>
<dbReference type="SMART" id="SM00684">
    <property type="entry name" value="DM15"/>
    <property type="match status" value="2"/>
</dbReference>
<dbReference type="InterPro" id="IPR045180">
    <property type="entry name" value="La_dom_prot"/>
</dbReference>
<dbReference type="GO" id="GO:0000339">
    <property type="term" value="F:RNA cap binding"/>
    <property type="evidence" value="ECO:0007669"/>
    <property type="project" value="InterPro"/>
</dbReference>
<evidence type="ECO:0000256" key="3">
    <source>
        <dbReference type="SAM" id="MobiDB-lite"/>
    </source>
</evidence>
<accession>A0A8H3G3Q7</accession>
<feature type="region of interest" description="Disordered" evidence="3">
    <location>
        <begin position="22"/>
        <end position="633"/>
    </location>
</feature>
<dbReference type="SMART" id="SM00715">
    <property type="entry name" value="LA"/>
    <property type="match status" value="1"/>
</dbReference>
<feature type="region of interest" description="Disordered" evidence="3">
    <location>
        <begin position="842"/>
        <end position="881"/>
    </location>
</feature>
<feature type="compositionally biased region" description="Polar residues" evidence="3">
    <location>
        <begin position="561"/>
        <end position="586"/>
    </location>
</feature>
<organism evidence="5 6">
    <name type="scientific">Heterodermia speciosa</name>
    <dbReference type="NCBI Taxonomy" id="116794"/>
    <lineage>
        <taxon>Eukaryota</taxon>
        <taxon>Fungi</taxon>
        <taxon>Dikarya</taxon>
        <taxon>Ascomycota</taxon>
        <taxon>Pezizomycotina</taxon>
        <taxon>Lecanoromycetes</taxon>
        <taxon>OSLEUM clade</taxon>
        <taxon>Lecanoromycetidae</taxon>
        <taxon>Caliciales</taxon>
        <taxon>Physciaceae</taxon>
        <taxon>Heterodermia</taxon>
    </lineage>
</organism>
<keyword evidence="1 2" id="KW-0694">RNA-binding</keyword>
<feature type="compositionally biased region" description="Polar residues" evidence="3">
    <location>
        <begin position="101"/>
        <end position="122"/>
    </location>
</feature>
<evidence type="ECO:0000313" key="5">
    <source>
        <dbReference type="EMBL" id="CAF9936004.1"/>
    </source>
</evidence>
<evidence type="ECO:0000313" key="6">
    <source>
        <dbReference type="Proteomes" id="UP000664521"/>
    </source>
</evidence>
<feature type="compositionally biased region" description="Basic and acidic residues" evidence="3">
    <location>
        <begin position="485"/>
        <end position="495"/>
    </location>
</feature>
<proteinExistence type="predicted"/>
<feature type="compositionally biased region" description="Polar residues" evidence="3">
    <location>
        <begin position="842"/>
        <end position="855"/>
    </location>
</feature>
<protein>
    <recommendedName>
        <fullName evidence="4">HTH La-type RNA-binding domain-containing protein</fullName>
    </recommendedName>
</protein>
<feature type="compositionally biased region" description="Basic and acidic residues" evidence="3">
    <location>
        <begin position="124"/>
        <end position="134"/>
    </location>
</feature>
<feature type="compositionally biased region" description="Low complexity" evidence="3">
    <location>
        <begin position="168"/>
        <end position="183"/>
    </location>
</feature>
<feature type="compositionally biased region" description="Basic and acidic residues" evidence="3">
    <location>
        <begin position="503"/>
        <end position="527"/>
    </location>
</feature>
<dbReference type="PANTHER" id="PTHR22792">
    <property type="entry name" value="LUPUS LA PROTEIN-RELATED"/>
    <property type="match status" value="1"/>
</dbReference>
<dbReference type="InterPro" id="IPR036390">
    <property type="entry name" value="WH_DNA-bd_sf"/>
</dbReference>
<dbReference type="PROSITE" id="PS50961">
    <property type="entry name" value="HTH_LA"/>
    <property type="match status" value="1"/>
</dbReference>
<reference evidence="5" key="1">
    <citation type="submission" date="2021-03" db="EMBL/GenBank/DDBJ databases">
        <authorList>
            <person name="Tagirdzhanova G."/>
        </authorList>
    </citation>
    <scope>NUCLEOTIDE SEQUENCE</scope>
</reference>
<dbReference type="EMBL" id="CAJPDS010000087">
    <property type="protein sequence ID" value="CAF9936004.1"/>
    <property type="molecule type" value="Genomic_DNA"/>
</dbReference>
<dbReference type="InterPro" id="IPR036388">
    <property type="entry name" value="WH-like_DNA-bd_sf"/>
</dbReference>
<sequence>MATSVPQKSSVEQLGGNTFSYAQAAKGRSPSVPNTALAAEKPATKRTASEGQATLVDDFKEQPSSSTTPPAKNDENRIPTPSSPEYGSASASTLPKEEDTAATQNGSSELTWEKISQSSQSGIKEGETGKRDIDAAPWADETSASVSLRDAPPPAVNFWEQRKEQFQAKAKAVKPAASPSSKTSDSHHPLEPANGSRSSVGRGDVKKVDSQKKTKGNPGLTESNPVTNGTKDWSRAAEGKVKNGDEGSTKSASKVARSPESSRPNASNSAPPPPPGDAVSWPTPDTAQDEEKKRSQERAERAEKEKITASKPNSKKEWTTMPFVPSAVFSTPIPQARRGGGGRPSRGGRETSAGRGGSMLQTGNGVEKQIPGNMNIAAPQPPANSNERSRAEPNANMNTAPGTKSKRSASAGPPTGRGQRKGGDNTLAERRKESDPKTSRSNTSNMAAAVEPNGISASTQTDSSASIGFKAPSIVGDVLPWNTRVSREDAERAEPRLGGSVETHAHPRSSGEKRSDVPGRPVEHSRDSYGASSVRERSEGQRGRGNGYRSRNGGSHAAVTPTFSNGQGFVNSQTLHQSPAMGSSKPQLAHERHSSQSQGISYMQSQPHPRSYRSGSRSQSIPHPGSPFLRYTSGPYAPPSNLANIQTEVANTFGYQPGVQGVMSAQPFNTFAEQHAMTINNMVAMQFEYYFSVDNLCKDMFLRKHMDSQGYVFLSVLVKFNRIKQLTQELDAIRWACVHSTNIDLRTAADGIERLRKHDGWEQWVLIKEERDPSAQNDGPSHVEIPLVQPPSMLAMPFGYDGVSEAVTPYIPPHHAADEGSNYQSRNGTAAPSILTSIAPITNGKTTETPVTPTPLSAAVPDFAPNLPHANGQGSSSSHNANLFTDEQVDNLVIVVRKPISQSAPMPPPFASASTRTFSNGSIDGRTINDELSRFEERQPRPKINGNVAPDIDELNIMKRSRSPFKLTPPKRPGNSHVSPVFWVKDKETPIDSLPNDVTHESYHVFRANAFQQREQSELGICHRDMDILYQFWSHFLIRNFNRRMYEEFRQMTFDDANKRNSMVGMTNLVQYYDESMLGQKIISDDIARDFVDLVKSEGSSKEKPAFDKLRAAWRNGATNMKNRKKIGNIIDADLKAQLER</sequence>
<dbReference type="Pfam" id="PF05383">
    <property type="entry name" value="La"/>
    <property type="match status" value="1"/>
</dbReference>
<dbReference type="InterPro" id="IPR006630">
    <property type="entry name" value="La_HTH"/>
</dbReference>
<feature type="compositionally biased region" description="Polar residues" evidence="3">
    <location>
        <begin position="220"/>
        <end position="231"/>
    </location>
</feature>
<dbReference type="SUPFAM" id="SSF46785">
    <property type="entry name" value="Winged helix' DNA-binding domain"/>
    <property type="match status" value="1"/>
</dbReference>
<evidence type="ECO:0000259" key="4">
    <source>
        <dbReference type="PROSITE" id="PS50961"/>
    </source>
</evidence>
<dbReference type="CDD" id="cd07323">
    <property type="entry name" value="LAM"/>
    <property type="match status" value="1"/>
</dbReference>
<dbReference type="GO" id="GO:0048255">
    <property type="term" value="P:mRNA stabilization"/>
    <property type="evidence" value="ECO:0007669"/>
    <property type="project" value="InterPro"/>
</dbReference>
<dbReference type="OrthoDB" id="340227at2759"/>
<dbReference type="GO" id="GO:0010494">
    <property type="term" value="C:cytoplasmic stress granule"/>
    <property type="evidence" value="ECO:0007669"/>
    <property type="project" value="TreeGrafter"/>
</dbReference>
<dbReference type="AlphaFoldDB" id="A0A8H3G3Q7"/>
<dbReference type="Gene3D" id="1.10.10.10">
    <property type="entry name" value="Winged helix-like DNA-binding domain superfamily/Winged helix DNA-binding domain"/>
    <property type="match status" value="1"/>
</dbReference>
<feature type="compositionally biased region" description="Basic and acidic residues" evidence="3">
    <location>
        <begin position="232"/>
        <end position="248"/>
    </location>
</feature>
<feature type="compositionally biased region" description="Basic and acidic residues" evidence="3">
    <location>
        <begin position="421"/>
        <end position="438"/>
    </location>
</feature>
<name>A0A8H3G3Q7_9LECA</name>
<dbReference type="InterPro" id="IPR006607">
    <property type="entry name" value="DM15"/>
</dbReference>
<feature type="compositionally biased region" description="Low complexity" evidence="3">
    <location>
        <begin position="256"/>
        <end position="269"/>
    </location>
</feature>
<feature type="compositionally biased region" description="Polar residues" evidence="3">
    <location>
        <begin position="872"/>
        <end position="881"/>
    </location>
</feature>
<feature type="compositionally biased region" description="Polar residues" evidence="3">
    <location>
        <begin position="455"/>
        <end position="466"/>
    </location>
</feature>
<feature type="region of interest" description="Disordered" evidence="3">
    <location>
        <begin position="903"/>
        <end position="923"/>
    </location>
</feature>
<dbReference type="PANTHER" id="PTHR22792:SF132">
    <property type="entry name" value="LA-RELATED PROTEIN 1"/>
    <property type="match status" value="1"/>
</dbReference>